<dbReference type="RefSeq" id="WP_250746580.1">
    <property type="nucleotide sequence ID" value="NZ_JASJUS010000009.1"/>
</dbReference>
<accession>A0ABT7IXF5</accession>
<keyword evidence="2" id="KW-1185">Reference proteome</keyword>
<gene>
    <name evidence="1" type="ORF">QNN03_12620</name>
</gene>
<dbReference type="EMBL" id="JASJUS010000009">
    <property type="protein sequence ID" value="MDL2077286.1"/>
    <property type="molecule type" value="Genomic_DNA"/>
</dbReference>
<proteinExistence type="predicted"/>
<sequence>MGHTDVRAPGASGMRGHAAAFVTRVTTRGRLPLDYSVASLRVVDFLLDGLRKGGADTDRAAETLLGLGAYVGEVLVRRAGARWVDCDERQRDLFGQPVGVRMPDGRVWNPLGKVRNRFESGAPEDSLQTFYLTLHGRARPAPRRTRRAVA</sequence>
<name>A0ABT7IXF5_9ACTN</name>
<protein>
    <submittedName>
        <fullName evidence="1">Uncharacterized protein</fullName>
    </submittedName>
</protein>
<comment type="caution">
    <text evidence="1">The sequence shown here is derived from an EMBL/GenBank/DDBJ whole genome shotgun (WGS) entry which is preliminary data.</text>
</comment>
<evidence type="ECO:0000313" key="1">
    <source>
        <dbReference type="EMBL" id="MDL2077286.1"/>
    </source>
</evidence>
<evidence type="ECO:0000313" key="2">
    <source>
        <dbReference type="Proteomes" id="UP001241926"/>
    </source>
</evidence>
<dbReference type="Proteomes" id="UP001241926">
    <property type="component" value="Unassembled WGS sequence"/>
</dbReference>
<organism evidence="1 2">
    <name type="scientific">Streptomyces fuscus</name>
    <dbReference type="NCBI Taxonomy" id="3048495"/>
    <lineage>
        <taxon>Bacteria</taxon>
        <taxon>Bacillati</taxon>
        <taxon>Actinomycetota</taxon>
        <taxon>Actinomycetes</taxon>
        <taxon>Kitasatosporales</taxon>
        <taxon>Streptomycetaceae</taxon>
        <taxon>Streptomyces</taxon>
    </lineage>
</organism>
<reference evidence="1 2" key="1">
    <citation type="submission" date="2023-05" db="EMBL/GenBank/DDBJ databases">
        <title>Streptomyces fuscus sp. nov., a brown-black pigment producing actinomyces isolated from dry sand of Sea duck farm.</title>
        <authorList>
            <person name="Xie J."/>
            <person name="Shen N."/>
        </authorList>
    </citation>
    <scope>NUCLEOTIDE SEQUENCE [LARGE SCALE GENOMIC DNA]</scope>
    <source>
        <strain evidence="1 2">GXMU-J15</strain>
    </source>
</reference>